<protein>
    <submittedName>
        <fullName evidence="1">Uncharacterized protein</fullName>
    </submittedName>
</protein>
<keyword evidence="2" id="KW-1185">Reference proteome</keyword>
<proteinExistence type="predicted"/>
<name>A0A0D0ARZ8_9AGAM</name>
<reference evidence="2" key="2">
    <citation type="submission" date="2015-01" db="EMBL/GenBank/DDBJ databases">
        <title>Evolutionary Origins and Diversification of the Mycorrhizal Mutualists.</title>
        <authorList>
            <consortium name="DOE Joint Genome Institute"/>
            <consortium name="Mycorrhizal Genomics Consortium"/>
            <person name="Kohler A."/>
            <person name="Kuo A."/>
            <person name="Nagy L.G."/>
            <person name="Floudas D."/>
            <person name="Copeland A."/>
            <person name="Barry K.W."/>
            <person name="Cichocki N."/>
            <person name="Veneault-Fourrey C."/>
            <person name="LaButti K."/>
            <person name="Lindquist E.A."/>
            <person name="Lipzen A."/>
            <person name="Lundell T."/>
            <person name="Morin E."/>
            <person name="Murat C."/>
            <person name="Riley R."/>
            <person name="Ohm R."/>
            <person name="Sun H."/>
            <person name="Tunlid A."/>
            <person name="Henrissat B."/>
            <person name="Grigoriev I.V."/>
            <person name="Hibbett D.S."/>
            <person name="Martin F."/>
        </authorList>
    </citation>
    <scope>NUCLEOTIDE SEQUENCE [LARGE SCALE GENOMIC DNA]</scope>
    <source>
        <strain evidence="2">UH-Slu-Lm8-n1</strain>
    </source>
</reference>
<gene>
    <name evidence="1" type="ORF">CY34DRAFT_617802</name>
</gene>
<dbReference type="InParanoid" id="A0A0D0ARZ8"/>
<dbReference type="HOGENOM" id="CLU_2086381_0_0_1"/>
<dbReference type="AlphaFoldDB" id="A0A0D0ARZ8"/>
<evidence type="ECO:0000313" key="1">
    <source>
        <dbReference type="EMBL" id="KIK34763.1"/>
    </source>
</evidence>
<accession>A0A0D0ARZ8</accession>
<dbReference type="Proteomes" id="UP000054485">
    <property type="component" value="Unassembled WGS sequence"/>
</dbReference>
<reference evidence="1 2" key="1">
    <citation type="submission" date="2014-04" db="EMBL/GenBank/DDBJ databases">
        <authorList>
            <consortium name="DOE Joint Genome Institute"/>
            <person name="Kuo A."/>
            <person name="Ruytinx J."/>
            <person name="Rineau F."/>
            <person name="Colpaert J."/>
            <person name="Kohler A."/>
            <person name="Nagy L.G."/>
            <person name="Floudas D."/>
            <person name="Copeland A."/>
            <person name="Barry K.W."/>
            <person name="Cichocki N."/>
            <person name="Veneault-Fourrey C."/>
            <person name="LaButti K."/>
            <person name="Lindquist E.A."/>
            <person name="Lipzen A."/>
            <person name="Lundell T."/>
            <person name="Morin E."/>
            <person name="Murat C."/>
            <person name="Sun H."/>
            <person name="Tunlid A."/>
            <person name="Henrissat B."/>
            <person name="Grigoriev I.V."/>
            <person name="Hibbett D.S."/>
            <person name="Martin F."/>
            <person name="Nordberg H.P."/>
            <person name="Cantor M.N."/>
            <person name="Hua S.X."/>
        </authorList>
    </citation>
    <scope>NUCLEOTIDE SEQUENCE [LARGE SCALE GENOMIC DNA]</scope>
    <source>
        <strain evidence="1 2">UH-Slu-Lm8-n1</strain>
    </source>
</reference>
<sequence length="117" mass="13235">MISRAPLLDLTSKVSYHHLFNDAAASPRRPHVSPMSQSRGIYSMPCRRLSIVVTSSRELSENETFCLVRVADATKYPPLPIRLSLYDHQPSSSEHDKRILISLPTHVKLVCCSFLCR</sequence>
<dbReference type="EMBL" id="KN835707">
    <property type="protein sequence ID" value="KIK34763.1"/>
    <property type="molecule type" value="Genomic_DNA"/>
</dbReference>
<organism evidence="1 2">
    <name type="scientific">Suillus luteus UH-Slu-Lm8-n1</name>
    <dbReference type="NCBI Taxonomy" id="930992"/>
    <lineage>
        <taxon>Eukaryota</taxon>
        <taxon>Fungi</taxon>
        <taxon>Dikarya</taxon>
        <taxon>Basidiomycota</taxon>
        <taxon>Agaricomycotina</taxon>
        <taxon>Agaricomycetes</taxon>
        <taxon>Agaricomycetidae</taxon>
        <taxon>Boletales</taxon>
        <taxon>Suillineae</taxon>
        <taxon>Suillaceae</taxon>
        <taxon>Suillus</taxon>
    </lineage>
</organism>
<evidence type="ECO:0000313" key="2">
    <source>
        <dbReference type="Proteomes" id="UP000054485"/>
    </source>
</evidence>